<proteinExistence type="predicted"/>
<dbReference type="AlphaFoldDB" id="A0AAD8E9L4"/>
<evidence type="ECO:0000313" key="1">
    <source>
        <dbReference type="EMBL" id="KAJ9582208.1"/>
    </source>
</evidence>
<dbReference type="EMBL" id="JASPKZ010007817">
    <property type="protein sequence ID" value="KAJ9582208.1"/>
    <property type="molecule type" value="Genomic_DNA"/>
</dbReference>
<gene>
    <name evidence="1" type="ORF">L9F63_003447</name>
</gene>
<sequence>LWSKYTIISEHLRDAFDITDRNNTIFEAVNIRVYNKSTLILRKCSDLNFIWAKLRSKMQNWIHSILLLFCENIRRINIFGRMKDINKKLRDQTHETGDYCNCSFKYKVRISLETCANKIKAYVKQFAAGCGTHIIKGPESHYRIKKTDVSFTWIIVHFKNFNISFGYTAIDSTTANEDKWLEIEKKVIYLETENEAYIARTQIIYNGHREACKRSTKLISMVLQKILPVQTLPFSIFNLKLMVGQEPIRWENNNLHALHILNYIFHKNTRLQSVLVTLPIRGLTYLECDKGMGLIKSNNFNLLQVLRINLISFITSSSADSISLHYDYTRMTIKHNG</sequence>
<comment type="caution">
    <text evidence="1">The sequence shown here is derived from an EMBL/GenBank/DDBJ whole genome shotgun (WGS) entry which is preliminary data.</text>
</comment>
<protein>
    <submittedName>
        <fullName evidence="1">Uncharacterized protein</fullName>
    </submittedName>
</protein>
<feature type="non-terminal residue" evidence="1">
    <location>
        <position position="1"/>
    </location>
</feature>
<name>A0AAD8E9L4_DIPPU</name>
<accession>A0AAD8E9L4</accession>
<reference evidence="1" key="1">
    <citation type="journal article" date="2023" name="IScience">
        <title>Live-bearing cockroach genome reveals convergent evolutionary mechanisms linked to viviparity in insects and beyond.</title>
        <authorList>
            <person name="Fouks B."/>
            <person name="Harrison M.C."/>
            <person name="Mikhailova A.A."/>
            <person name="Marchal E."/>
            <person name="English S."/>
            <person name="Carruthers M."/>
            <person name="Jennings E.C."/>
            <person name="Chiamaka E.L."/>
            <person name="Frigard R.A."/>
            <person name="Pippel M."/>
            <person name="Attardo G.M."/>
            <person name="Benoit J.B."/>
            <person name="Bornberg-Bauer E."/>
            <person name="Tobe S.S."/>
        </authorList>
    </citation>
    <scope>NUCLEOTIDE SEQUENCE</scope>
    <source>
        <strain evidence="1">Stay&amp;Tobe</strain>
    </source>
</reference>
<organism evidence="1 2">
    <name type="scientific">Diploptera punctata</name>
    <name type="common">Pacific beetle cockroach</name>
    <dbReference type="NCBI Taxonomy" id="6984"/>
    <lineage>
        <taxon>Eukaryota</taxon>
        <taxon>Metazoa</taxon>
        <taxon>Ecdysozoa</taxon>
        <taxon>Arthropoda</taxon>
        <taxon>Hexapoda</taxon>
        <taxon>Insecta</taxon>
        <taxon>Pterygota</taxon>
        <taxon>Neoptera</taxon>
        <taxon>Polyneoptera</taxon>
        <taxon>Dictyoptera</taxon>
        <taxon>Blattodea</taxon>
        <taxon>Blaberoidea</taxon>
        <taxon>Blaberidae</taxon>
        <taxon>Diplopterinae</taxon>
        <taxon>Diploptera</taxon>
    </lineage>
</organism>
<keyword evidence="2" id="KW-1185">Reference proteome</keyword>
<dbReference type="Proteomes" id="UP001233999">
    <property type="component" value="Unassembled WGS sequence"/>
</dbReference>
<reference evidence="1" key="2">
    <citation type="submission" date="2023-05" db="EMBL/GenBank/DDBJ databases">
        <authorList>
            <person name="Fouks B."/>
        </authorList>
    </citation>
    <scope>NUCLEOTIDE SEQUENCE</scope>
    <source>
        <strain evidence="1">Stay&amp;Tobe</strain>
        <tissue evidence="1">Testes</tissue>
    </source>
</reference>
<feature type="non-terminal residue" evidence="1">
    <location>
        <position position="337"/>
    </location>
</feature>
<evidence type="ECO:0000313" key="2">
    <source>
        <dbReference type="Proteomes" id="UP001233999"/>
    </source>
</evidence>